<dbReference type="InterPro" id="IPR010998">
    <property type="entry name" value="Integrase_recombinase_N"/>
</dbReference>
<dbReference type="RefSeq" id="WP_028095560.1">
    <property type="nucleotide sequence ID" value="NZ_BNAP01000058.1"/>
</dbReference>
<dbReference type="PROSITE" id="PS51900">
    <property type="entry name" value="CB"/>
    <property type="match status" value="1"/>
</dbReference>
<dbReference type="InterPro" id="IPR044068">
    <property type="entry name" value="CB"/>
</dbReference>
<dbReference type="Proteomes" id="UP000611500">
    <property type="component" value="Unassembled WGS sequence"/>
</dbReference>
<evidence type="ECO:0000256" key="3">
    <source>
        <dbReference type="ARBA" id="ARBA00023125"/>
    </source>
</evidence>
<dbReference type="InterPro" id="IPR002104">
    <property type="entry name" value="Integrase_catalytic"/>
</dbReference>
<protein>
    <submittedName>
        <fullName evidence="8">Integrase</fullName>
    </submittedName>
</protein>
<evidence type="ECO:0000313" key="8">
    <source>
        <dbReference type="EMBL" id="GHH05681.1"/>
    </source>
</evidence>
<comment type="similarity">
    <text evidence="1">Belongs to the 'phage' integrase family.</text>
</comment>
<dbReference type="Pfam" id="PF00589">
    <property type="entry name" value="Phage_integrase"/>
    <property type="match status" value="1"/>
</dbReference>
<evidence type="ECO:0000313" key="9">
    <source>
        <dbReference type="Proteomes" id="UP000611500"/>
    </source>
</evidence>
<dbReference type="InterPro" id="IPR013762">
    <property type="entry name" value="Integrase-like_cat_sf"/>
</dbReference>
<dbReference type="InterPro" id="IPR038488">
    <property type="entry name" value="Integrase_DNA-bd_sf"/>
</dbReference>
<keyword evidence="9" id="KW-1185">Reference proteome</keyword>
<reference evidence="8" key="1">
    <citation type="journal article" date="2014" name="Int. J. Syst. Evol. Microbiol.">
        <title>Complete genome sequence of Corynebacterium casei LMG S-19264T (=DSM 44701T), isolated from a smear-ripened cheese.</title>
        <authorList>
            <consortium name="US DOE Joint Genome Institute (JGI-PGF)"/>
            <person name="Walter F."/>
            <person name="Albersmeier A."/>
            <person name="Kalinowski J."/>
            <person name="Ruckert C."/>
        </authorList>
    </citation>
    <scope>NUCLEOTIDE SEQUENCE</scope>
    <source>
        <strain evidence="8">CGMCC 1.7081</strain>
    </source>
</reference>
<organism evidence="8 9">
    <name type="scientific">Pseudodonghicola xiamenensis</name>
    <dbReference type="NCBI Taxonomy" id="337702"/>
    <lineage>
        <taxon>Bacteria</taxon>
        <taxon>Pseudomonadati</taxon>
        <taxon>Pseudomonadota</taxon>
        <taxon>Alphaproteobacteria</taxon>
        <taxon>Rhodobacterales</taxon>
        <taxon>Paracoccaceae</taxon>
        <taxon>Pseudodonghicola</taxon>
    </lineage>
</organism>
<accession>A0A8J3HDT5</accession>
<feature type="domain" description="Tyr recombinase" evidence="6">
    <location>
        <begin position="194"/>
        <end position="377"/>
    </location>
</feature>
<dbReference type="InterPro" id="IPR011010">
    <property type="entry name" value="DNA_brk_join_enz"/>
</dbReference>
<evidence type="ECO:0000256" key="4">
    <source>
        <dbReference type="ARBA" id="ARBA00023172"/>
    </source>
</evidence>
<dbReference type="PANTHER" id="PTHR30629:SF2">
    <property type="entry name" value="PROPHAGE INTEGRASE INTS-RELATED"/>
    <property type="match status" value="1"/>
</dbReference>
<dbReference type="GO" id="GO:0015074">
    <property type="term" value="P:DNA integration"/>
    <property type="evidence" value="ECO:0007669"/>
    <property type="project" value="UniProtKB-KW"/>
</dbReference>
<reference evidence="8" key="2">
    <citation type="submission" date="2020-09" db="EMBL/GenBank/DDBJ databases">
        <authorList>
            <person name="Sun Q."/>
            <person name="Zhou Y."/>
        </authorList>
    </citation>
    <scope>NUCLEOTIDE SEQUENCE</scope>
    <source>
        <strain evidence="8">CGMCC 1.7081</strain>
    </source>
</reference>
<proteinExistence type="inferred from homology"/>
<comment type="caution">
    <text evidence="8">The sequence shown here is derived from an EMBL/GenBank/DDBJ whole genome shotgun (WGS) entry which is preliminary data.</text>
</comment>
<evidence type="ECO:0000259" key="6">
    <source>
        <dbReference type="PROSITE" id="PS51898"/>
    </source>
</evidence>
<dbReference type="Pfam" id="PF13356">
    <property type="entry name" value="Arm-DNA-bind_3"/>
    <property type="match status" value="1"/>
</dbReference>
<name>A0A8J3HDT5_9RHOB</name>
<dbReference type="InterPro" id="IPR050808">
    <property type="entry name" value="Phage_Integrase"/>
</dbReference>
<dbReference type="SUPFAM" id="SSF56349">
    <property type="entry name" value="DNA breaking-rejoining enzymes"/>
    <property type="match status" value="1"/>
</dbReference>
<sequence length="396" mass="44195">MSRVRLTDRSVAALKPKEKRYDVSDSLRVGLRVRVAPSGNKTWVFEKRIRGGQLRSHTLGRFPVISLGEAREKALTLEKEAMEGIDRKAEAATKQTVSTVLDTYEKLHLEHLRTGKERRRQLNTALAKHLNEPISKLERRHLQEFIDKTAGAGTLVLANRYKAALSAFAGFAWRRGYTDHNIGAGLSNATREKPRDRVLTLEEVRAIYDATELISPLWKPLIRLLILTAQRRNDIAGLRYGEIDFERQRIDLPSARTKNGKPHIVHLSDPAFALVEAFKPENDNETPPDLLFTTTGTTPVSGFSKVKSQLDKLLPEDMEPWTFHDLRTAFATIMAETGASESVVDRILNHAASGSAASAVARVYNQSQQLKPRAAVLDHWAALVTQETADVVSIAS</sequence>
<dbReference type="AlphaFoldDB" id="A0A8J3HDT5"/>
<evidence type="ECO:0000256" key="5">
    <source>
        <dbReference type="PROSITE-ProRule" id="PRU01248"/>
    </source>
</evidence>
<gene>
    <name evidence="8" type="primary">int</name>
    <name evidence="8" type="ORF">GCM10010961_44660</name>
</gene>
<dbReference type="EMBL" id="BNAP01000058">
    <property type="protein sequence ID" value="GHH05681.1"/>
    <property type="molecule type" value="Genomic_DNA"/>
</dbReference>
<dbReference type="PANTHER" id="PTHR30629">
    <property type="entry name" value="PROPHAGE INTEGRASE"/>
    <property type="match status" value="1"/>
</dbReference>
<dbReference type="Gene3D" id="1.10.443.10">
    <property type="entry name" value="Intergrase catalytic core"/>
    <property type="match status" value="1"/>
</dbReference>
<dbReference type="GO" id="GO:0003677">
    <property type="term" value="F:DNA binding"/>
    <property type="evidence" value="ECO:0007669"/>
    <property type="project" value="UniProtKB-UniRule"/>
</dbReference>
<dbReference type="CDD" id="cd00801">
    <property type="entry name" value="INT_P4_C"/>
    <property type="match status" value="1"/>
</dbReference>
<dbReference type="GO" id="GO:0006310">
    <property type="term" value="P:DNA recombination"/>
    <property type="evidence" value="ECO:0007669"/>
    <property type="project" value="UniProtKB-KW"/>
</dbReference>
<dbReference type="PROSITE" id="PS51898">
    <property type="entry name" value="TYR_RECOMBINASE"/>
    <property type="match status" value="1"/>
</dbReference>
<feature type="domain" description="Core-binding (CB)" evidence="7">
    <location>
        <begin position="95"/>
        <end position="173"/>
    </location>
</feature>
<keyword evidence="4" id="KW-0233">DNA recombination</keyword>
<keyword evidence="2" id="KW-0229">DNA integration</keyword>
<dbReference type="Gene3D" id="1.10.150.130">
    <property type="match status" value="1"/>
</dbReference>
<dbReference type="Gene3D" id="3.30.160.390">
    <property type="entry name" value="Integrase, DNA-binding domain"/>
    <property type="match status" value="1"/>
</dbReference>
<evidence type="ECO:0000256" key="2">
    <source>
        <dbReference type="ARBA" id="ARBA00022908"/>
    </source>
</evidence>
<evidence type="ECO:0000259" key="7">
    <source>
        <dbReference type="PROSITE" id="PS51900"/>
    </source>
</evidence>
<keyword evidence="3 5" id="KW-0238">DNA-binding</keyword>
<dbReference type="InterPro" id="IPR025166">
    <property type="entry name" value="Integrase_DNA_bind_dom"/>
</dbReference>
<evidence type="ECO:0000256" key="1">
    <source>
        <dbReference type="ARBA" id="ARBA00008857"/>
    </source>
</evidence>